<dbReference type="InterPro" id="IPR058537">
    <property type="entry name" value="TPR_TNPO3_IPO13_4th"/>
</dbReference>
<evidence type="ECO:0000256" key="1">
    <source>
        <dbReference type="RuleBase" id="RU004560"/>
    </source>
</evidence>
<dbReference type="GO" id="GO:0005938">
    <property type="term" value="C:cell cortex"/>
    <property type="evidence" value="ECO:0007669"/>
    <property type="project" value="UniProtKB-ARBA"/>
</dbReference>
<accession>A0AAV5AHJ2</accession>
<dbReference type="Pfam" id="PF24138">
    <property type="entry name" value="TPR_TNPO3_IPO13_2nd"/>
    <property type="match status" value="1"/>
</dbReference>
<dbReference type="InterPro" id="IPR057942">
    <property type="entry name" value="TPR_TNPO3_IPO13_3rd"/>
</dbReference>
<dbReference type="PROSITE" id="PS51719">
    <property type="entry name" value="G_SEPTIN"/>
    <property type="match status" value="1"/>
</dbReference>
<dbReference type="InterPro" id="IPR013598">
    <property type="entry name" value="Exportin-1/Importin-b-like"/>
</dbReference>
<dbReference type="PANTHER" id="PTHR12363:SF53">
    <property type="entry name" value="MRNA TRANSPORT REGULATOR MTR10"/>
    <property type="match status" value="1"/>
</dbReference>
<dbReference type="Pfam" id="PF24140">
    <property type="entry name" value="TPR_TNPO3_IPO13_3rd"/>
    <property type="match status" value="1"/>
</dbReference>
<dbReference type="Gene3D" id="1.25.10.10">
    <property type="entry name" value="Leucine-rich Repeat Variant"/>
    <property type="match status" value="1"/>
</dbReference>
<dbReference type="Pfam" id="PF24139">
    <property type="entry name" value="TPR_TNPO3_IPO13_4th"/>
    <property type="match status" value="1"/>
</dbReference>
<protein>
    <recommendedName>
        <fullName evidence="3">Septin-type G domain-containing protein</fullName>
    </recommendedName>
</protein>
<evidence type="ECO:0000313" key="5">
    <source>
        <dbReference type="Proteomes" id="UP001050691"/>
    </source>
</evidence>
<dbReference type="GO" id="GO:0032156">
    <property type="term" value="C:septin cytoskeleton"/>
    <property type="evidence" value="ECO:0007669"/>
    <property type="project" value="UniProtKB-ARBA"/>
</dbReference>
<dbReference type="CDD" id="cd01850">
    <property type="entry name" value="CDC_Septin"/>
    <property type="match status" value="1"/>
</dbReference>
<dbReference type="FunFam" id="3.40.50.300:FF:000196">
    <property type="entry name" value="Cell division control 3"/>
    <property type="match status" value="1"/>
</dbReference>
<keyword evidence="5" id="KW-1185">Reference proteome</keyword>
<dbReference type="GO" id="GO:0005525">
    <property type="term" value="F:GTP binding"/>
    <property type="evidence" value="ECO:0007669"/>
    <property type="project" value="UniProtKB-KW"/>
</dbReference>
<feature type="compositionally biased region" description="Basic and acidic residues" evidence="2">
    <location>
        <begin position="384"/>
        <end position="400"/>
    </location>
</feature>
<dbReference type="InterPro" id="IPR001494">
    <property type="entry name" value="Importin-beta_N"/>
</dbReference>
<dbReference type="InterPro" id="IPR030379">
    <property type="entry name" value="G_SEPTIN_dom"/>
</dbReference>
<feature type="domain" description="Septin-type G" evidence="3">
    <location>
        <begin position="41"/>
        <end position="314"/>
    </location>
</feature>
<dbReference type="InterPro" id="IPR016491">
    <property type="entry name" value="Septin"/>
</dbReference>
<dbReference type="InterPro" id="IPR057941">
    <property type="entry name" value="TPR_TNPO3_IPO13_2nd"/>
</dbReference>
<feature type="region of interest" description="Disordered" evidence="2">
    <location>
        <begin position="384"/>
        <end position="408"/>
    </location>
</feature>
<comment type="caution">
    <text evidence="4">The sequence shown here is derived from an EMBL/GenBank/DDBJ whole genome shotgun (WGS) entry which is preliminary data.</text>
</comment>
<dbReference type="Gene3D" id="3.40.50.300">
    <property type="entry name" value="P-loop containing nucleotide triphosphate hydrolases"/>
    <property type="match status" value="1"/>
</dbReference>
<gene>
    <name evidence="4" type="ORF">Clacol_008087</name>
</gene>
<dbReference type="GO" id="GO:0031267">
    <property type="term" value="F:small GTPase binding"/>
    <property type="evidence" value="ECO:0007669"/>
    <property type="project" value="InterPro"/>
</dbReference>
<comment type="similarity">
    <text evidence="1">Belongs to the TRAFAC class TrmE-Era-EngA-EngB-Septin-like GTPase superfamily. Septin GTPase family.</text>
</comment>
<dbReference type="GO" id="GO:0006606">
    <property type="term" value="P:protein import into nucleus"/>
    <property type="evidence" value="ECO:0007669"/>
    <property type="project" value="UniProtKB-ARBA"/>
</dbReference>
<organism evidence="4 5">
    <name type="scientific">Clathrus columnatus</name>
    <dbReference type="NCBI Taxonomy" id="1419009"/>
    <lineage>
        <taxon>Eukaryota</taxon>
        <taxon>Fungi</taxon>
        <taxon>Dikarya</taxon>
        <taxon>Basidiomycota</taxon>
        <taxon>Agaricomycotina</taxon>
        <taxon>Agaricomycetes</taxon>
        <taxon>Phallomycetidae</taxon>
        <taxon>Phallales</taxon>
        <taxon>Clathraceae</taxon>
        <taxon>Clathrus</taxon>
    </lineage>
</organism>
<dbReference type="PANTHER" id="PTHR12363">
    <property type="entry name" value="TRANSPORTIN 3 AND IMPORTIN 13"/>
    <property type="match status" value="1"/>
</dbReference>
<keyword evidence="1" id="KW-0342">GTP-binding</keyword>
<dbReference type="SUPFAM" id="SSF48371">
    <property type="entry name" value="ARM repeat"/>
    <property type="match status" value="1"/>
</dbReference>
<dbReference type="InterPro" id="IPR011989">
    <property type="entry name" value="ARM-like"/>
</dbReference>
<proteinExistence type="inferred from homology"/>
<evidence type="ECO:0000256" key="2">
    <source>
        <dbReference type="SAM" id="MobiDB-lite"/>
    </source>
</evidence>
<dbReference type="InterPro" id="IPR027417">
    <property type="entry name" value="P-loop_NTPase"/>
</dbReference>
<dbReference type="Pfam" id="PF03810">
    <property type="entry name" value="IBN_N"/>
    <property type="match status" value="1"/>
</dbReference>
<dbReference type="EMBL" id="BPWL01000009">
    <property type="protein sequence ID" value="GJJ13830.1"/>
    <property type="molecule type" value="Genomic_DNA"/>
</dbReference>
<evidence type="ECO:0000313" key="4">
    <source>
        <dbReference type="EMBL" id="GJJ13830.1"/>
    </source>
</evidence>
<dbReference type="SUPFAM" id="SSF52540">
    <property type="entry name" value="P-loop containing nucleoside triphosphate hydrolases"/>
    <property type="match status" value="1"/>
</dbReference>
<name>A0AAV5AHJ2_9AGAM</name>
<dbReference type="InterPro" id="IPR016024">
    <property type="entry name" value="ARM-type_fold"/>
</dbReference>
<sequence>MDSSSTNNANGAIPAIIRKKLMGYVGFANLPNQVHRKSVRKGFQFTAMVVGESGLGKSTLINTLFNTTLYPPKEPSPPSSERPKTVAIESISADIEENGVRLRLTVVDTPGFGDFVNNDNSWKPILENIETRFDTYLEQENRVNRQKTVDNRVHACLYFIQPTGHSLKQIDIEFMRRLHQKVNLIPIIAKADTLTDEEIANFKQRVLSDISHHNIEIFQAPVYENEDEETLAENEEIAKKVPFAVVGSNVQVETPDGRTVRGRAYPWGVIEVDNEEHCDFVKLRQMLVRTYMEELREKTDSVLYEKWRSEKLLSLGVEQDSSVFKEINPALRMAEERSLHEQKLAKMETEMKSVFTQKVQEKETKLKQSEEELYARHKEMKESLEKQRLELEDKKRRLESGRPLTPTERSAISMSLAQTPESQVLAALEVFSSATDKDAIDRANSWLLDFQHSTEAWSTANNLLLAPDTLPHARLFAAQTFRAKVIYDLTQIPSTQYIPLRDTLITAMHSISQSGPKTVITQLCLALSGLALQTPLLDIIDVMLKTFGQTPEGVAVLLEFLTVFPEELSENTRIPVSPEEYRERMSMLLTDHTSKILDLLTVYIQSPAATLVIQNQIFKCLRSWLNTGQVMAISIGETPLLPFAFEALSSDELFDSAVDVICDIIHETQEIEENMSVIHAVVPRVIALKPLLRTYHDDAEKIKGYSKIFAEAGETYRVLLLQNSQDFLPILEAIVECTAYSDLDIVPMTFSFWWRLSQSIGKRSSVPPVLIEVYSTLVDIIIKHLHFPTDPTSMSAQETDDFRSFRHVMGDTLKDCCHVLGTDKCLVRAYEMIVANLAADKGWQAIEAPLFSMRSMGAEMDPLDDQIIPKIMDLLPQLPHHPRVRYAALLVVSRYTEWTSHHPSYIPFQLQYISAGFDEANSAPDAEVPAAAGLAMKYLCKDCRQHLVSYIPQLHSFLNTIGTKLNHEDQLQLYEAVAYVISSMPMREATQTLHTFCTGVLAKIHLIVNKPTLATKDELQTLSNSLEHLETMLYVVKGFGDELPQDCQKTCQEAWSLFDTLLSKYGDSTIICDRATRVLRHGIDLCGTAALPIVPQVLSRMTTSFGAWGHAGYVWIAGKVMARFGTDADETLRQIFRQAYEGLTSKLFTLMQTVLPMNMPDVLSDTSLHVVIEDYVRMTLQMFDFTPDILLLSPQFPTSFAACTAGLALVQPEINYVCLDFIRAVVSHDSLRVPPPGEVTPSNHPLYAQAIRATFAAQGSQLLGFLLSGLVTEFDEDACPIESGLLNW</sequence>
<keyword evidence="1" id="KW-0547">Nucleotide-binding</keyword>
<dbReference type="Pfam" id="PF08389">
    <property type="entry name" value="Xpo1"/>
    <property type="match status" value="1"/>
</dbReference>
<dbReference type="InterPro" id="IPR051345">
    <property type="entry name" value="Importin_beta-like_NTR"/>
</dbReference>
<evidence type="ECO:0000259" key="3">
    <source>
        <dbReference type="PROSITE" id="PS51719"/>
    </source>
</evidence>
<dbReference type="Proteomes" id="UP001050691">
    <property type="component" value="Unassembled WGS sequence"/>
</dbReference>
<dbReference type="Pfam" id="PF00735">
    <property type="entry name" value="Septin"/>
    <property type="match status" value="1"/>
</dbReference>
<reference evidence="4" key="1">
    <citation type="submission" date="2021-10" db="EMBL/GenBank/DDBJ databases">
        <title>De novo Genome Assembly of Clathrus columnatus (Basidiomycota, Fungi) Using Illumina and Nanopore Sequence Data.</title>
        <authorList>
            <person name="Ogiso-Tanaka E."/>
            <person name="Itagaki H."/>
            <person name="Hosoya T."/>
            <person name="Hosaka K."/>
        </authorList>
    </citation>
    <scope>NUCLEOTIDE SEQUENCE</scope>
    <source>
        <strain evidence="4">MO-923</strain>
    </source>
</reference>